<accession>A0A1V4HH89</accession>
<name>A0A1V4HH89_9BACL</name>
<dbReference type="RefSeq" id="WP_079414547.1">
    <property type="nucleotide sequence ID" value="NZ_MBTG01000018.1"/>
</dbReference>
<evidence type="ECO:0000313" key="1">
    <source>
        <dbReference type="EMBL" id="OPH56041.1"/>
    </source>
</evidence>
<protein>
    <submittedName>
        <fullName evidence="1">Uncharacterized protein</fullName>
    </submittedName>
</protein>
<dbReference type="OrthoDB" id="2634899at2"/>
<dbReference type="Proteomes" id="UP000190626">
    <property type="component" value="Unassembled WGS sequence"/>
</dbReference>
<proteinExistence type="predicted"/>
<reference evidence="2" key="1">
    <citation type="submission" date="2016-07" db="EMBL/GenBank/DDBJ databases">
        <authorList>
            <person name="Florea S."/>
            <person name="Webb J.S."/>
            <person name="Jaromczyk J."/>
            <person name="Schardl C.L."/>
        </authorList>
    </citation>
    <scope>NUCLEOTIDE SEQUENCE [LARGE SCALE GENOMIC DNA]</scope>
    <source>
        <strain evidence="2">CY1</strain>
    </source>
</reference>
<sequence length="99" mass="10887">MSHEQPTSKPQLDAVPAAPVIAWEQEQPLERKPESSGSNVISIDTYRRQGSSVLDSEATVTVREFQSAQGEEPVRLIMVSSGFGQKHARHPYSIQNKAA</sequence>
<evidence type="ECO:0000313" key="2">
    <source>
        <dbReference type="Proteomes" id="UP000190626"/>
    </source>
</evidence>
<dbReference type="EMBL" id="MBTG01000018">
    <property type="protein sequence ID" value="OPH56041.1"/>
    <property type="molecule type" value="Genomic_DNA"/>
</dbReference>
<comment type="caution">
    <text evidence="1">The sequence shown here is derived from an EMBL/GenBank/DDBJ whole genome shotgun (WGS) entry which is preliminary data.</text>
</comment>
<gene>
    <name evidence="1" type="ORF">BC351_29580</name>
</gene>
<dbReference type="AlphaFoldDB" id="A0A1V4HH89"/>
<dbReference type="STRING" id="1469647.BC351_29580"/>
<keyword evidence="2" id="KW-1185">Reference proteome</keyword>
<organism evidence="1 2">
    <name type="scientific">Paenibacillus ferrarius</name>
    <dbReference type="NCBI Taxonomy" id="1469647"/>
    <lineage>
        <taxon>Bacteria</taxon>
        <taxon>Bacillati</taxon>
        <taxon>Bacillota</taxon>
        <taxon>Bacilli</taxon>
        <taxon>Bacillales</taxon>
        <taxon>Paenibacillaceae</taxon>
        <taxon>Paenibacillus</taxon>
    </lineage>
</organism>